<dbReference type="Proteomes" id="UP000256269">
    <property type="component" value="Unassembled WGS sequence"/>
</dbReference>
<dbReference type="Pfam" id="PF18936">
    <property type="entry name" value="DUF5684"/>
    <property type="match status" value="1"/>
</dbReference>
<keyword evidence="1" id="KW-1133">Transmembrane helix</keyword>
<keyword evidence="3" id="KW-1185">Reference proteome</keyword>
<organism evidence="2 3">
    <name type="scientific">Kutzneria buriramensis</name>
    <dbReference type="NCBI Taxonomy" id="1045776"/>
    <lineage>
        <taxon>Bacteria</taxon>
        <taxon>Bacillati</taxon>
        <taxon>Actinomycetota</taxon>
        <taxon>Actinomycetes</taxon>
        <taxon>Pseudonocardiales</taxon>
        <taxon>Pseudonocardiaceae</taxon>
        <taxon>Kutzneria</taxon>
    </lineage>
</organism>
<accession>A0A3E0HPY1</accession>
<evidence type="ECO:0000313" key="2">
    <source>
        <dbReference type="EMBL" id="REH48330.1"/>
    </source>
</evidence>
<protein>
    <recommendedName>
        <fullName evidence="4">Signal peptidase I</fullName>
    </recommendedName>
</protein>
<proteinExistence type="predicted"/>
<keyword evidence="1" id="KW-0472">Membrane</keyword>
<feature type="transmembrane region" description="Helical" evidence="1">
    <location>
        <begin position="15"/>
        <end position="38"/>
    </location>
</feature>
<sequence>MNYDQTASGGLGPTAVLIFALIGVALWVFEVAAVWRVFTKAGRPGWGAIIPIYNLYLMIKVAGRPGWWVILYIVPLVNIVIHLIVSLDVARNFGKGSGFGVIGLWLFSAIGFPILGFGSARYQGPRPA</sequence>
<name>A0A3E0HPY1_9PSEU</name>
<feature type="transmembrane region" description="Helical" evidence="1">
    <location>
        <begin position="69"/>
        <end position="87"/>
    </location>
</feature>
<evidence type="ECO:0000313" key="3">
    <source>
        <dbReference type="Proteomes" id="UP000256269"/>
    </source>
</evidence>
<gene>
    <name evidence="2" type="ORF">BCF44_105188</name>
</gene>
<dbReference type="EMBL" id="QUNO01000005">
    <property type="protein sequence ID" value="REH48330.1"/>
    <property type="molecule type" value="Genomic_DNA"/>
</dbReference>
<dbReference type="OrthoDB" id="3637276at2"/>
<evidence type="ECO:0000256" key="1">
    <source>
        <dbReference type="SAM" id="Phobius"/>
    </source>
</evidence>
<reference evidence="2 3" key="1">
    <citation type="submission" date="2018-08" db="EMBL/GenBank/DDBJ databases">
        <title>Genomic Encyclopedia of Archaeal and Bacterial Type Strains, Phase II (KMG-II): from individual species to whole genera.</title>
        <authorList>
            <person name="Goeker M."/>
        </authorList>
    </citation>
    <scope>NUCLEOTIDE SEQUENCE [LARGE SCALE GENOMIC DNA]</scope>
    <source>
        <strain evidence="2 3">DSM 45791</strain>
    </source>
</reference>
<feature type="transmembrane region" description="Helical" evidence="1">
    <location>
        <begin position="45"/>
        <end position="63"/>
    </location>
</feature>
<evidence type="ECO:0008006" key="4">
    <source>
        <dbReference type="Google" id="ProtNLM"/>
    </source>
</evidence>
<dbReference type="InterPro" id="IPR043739">
    <property type="entry name" value="DUF5684"/>
</dbReference>
<comment type="caution">
    <text evidence="2">The sequence shown here is derived from an EMBL/GenBank/DDBJ whole genome shotgun (WGS) entry which is preliminary data.</text>
</comment>
<dbReference type="RefSeq" id="WP_116175114.1">
    <property type="nucleotide sequence ID" value="NZ_CP144375.1"/>
</dbReference>
<keyword evidence="1" id="KW-0812">Transmembrane</keyword>
<feature type="transmembrane region" description="Helical" evidence="1">
    <location>
        <begin position="99"/>
        <end position="120"/>
    </location>
</feature>
<dbReference type="AlphaFoldDB" id="A0A3E0HPY1"/>